<name>A0A6J4QKI5_9ACTN</name>
<dbReference type="PANTHER" id="PTHR43615:SF1">
    <property type="entry name" value="PPDK_N DOMAIN-CONTAINING PROTEIN"/>
    <property type="match status" value="1"/>
</dbReference>
<dbReference type="InterPro" id="IPR008279">
    <property type="entry name" value="PEP-util_enz_mobile_dom"/>
</dbReference>
<feature type="compositionally biased region" description="Pro residues" evidence="1">
    <location>
        <begin position="420"/>
        <end position="431"/>
    </location>
</feature>
<dbReference type="Pfam" id="PF00391">
    <property type="entry name" value="PEP-utilizers"/>
    <property type="match status" value="1"/>
</dbReference>
<dbReference type="AlphaFoldDB" id="A0A6J4QKI5"/>
<evidence type="ECO:0000256" key="1">
    <source>
        <dbReference type="SAM" id="MobiDB-lite"/>
    </source>
</evidence>
<dbReference type="EMBL" id="CADCVD010000064">
    <property type="protein sequence ID" value="CAA9442587.1"/>
    <property type="molecule type" value="Genomic_DNA"/>
</dbReference>
<gene>
    <name evidence="3" type="ORF">AVDCRST_MAG37-1509</name>
</gene>
<dbReference type="Gene3D" id="3.50.30.10">
    <property type="entry name" value="Phosphohistidine domain"/>
    <property type="match status" value="1"/>
</dbReference>
<reference evidence="3" key="1">
    <citation type="submission" date="2020-02" db="EMBL/GenBank/DDBJ databases">
        <authorList>
            <person name="Meier V. D."/>
        </authorList>
    </citation>
    <scope>NUCLEOTIDE SEQUENCE</scope>
    <source>
        <strain evidence="3">AVDCRST_MAG37</strain>
    </source>
</reference>
<keyword evidence="3" id="KW-0670">Pyruvate</keyword>
<dbReference type="SUPFAM" id="SSF52009">
    <property type="entry name" value="Phosphohistidine domain"/>
    <property type="match status" value="1"/>
</dbReference>
<organism evidence="3">
    <name type="scientific">uncultured Rubrobacteraceae bacterium</name>
    <dbReference type="NCBI Taxonomy" id="349277"/>
    <lineage>
        <taxon>Bacteria</taxon>
        <taxon>Bacillati</taxon>
        <taxon>Actinomycetota</taxon>
        <taxon>Rubrobacteria</taxon>
        <taxon>Rubrobacterales</taxon>
        <taxon>Rubrobacteraceae</taxon>
        <taxon>environmental samples</taxon>
    </lineage>
</organism>
<dbReference type="GO" id="GO:0008986">
    <property type="term" value="F:pyruvate, water dikinase activity"/>
    <property type="evidence" value="ECO:0007669"/>
    <property type="project" value="UniProtKB-EC"/>
</dbReference>
<keyword evidence="3" id="KW-0808">Transferase</keyword>
<dbReference type="InterPro" id="IPR051549">
    <property type="entry name" value="PEP_Utilizing_Enz"/>
</dbReference>
<proteinExistence type="predicted"/>
<dbReference type="PANTHER" id="PTHR43615">
    <property type="entry name" value="PHOSPHOENOLPYRUVATE SYNTHASE-RELATED"/>
    <property type="match status" value="1"/>
</dbReference>
<feature type="domain" description="PEP-utilising enzyme mobile" evidence="2">
    <location>
        <begin position="480"/>
        <end position="551"/>
    </location>
</feature>
<sequence>MQQQGLIPTPPDFPVVWENPDDERLFWTRDAMHFPAPVNELENEFLTRLAQENGFARACEAYDLPFRIRPRRINYYLYTAVAPVVASPEEMEAMGERSRERLGDAMARLGERWSGEFLPEIQQYLEDWDRFDLPNASMPELLTHLDETVAKFRRLWEIHFNIALPMMMSMSMFEEFYRDLFGSDEAFDAYRLLQGFDNKTVETGRELWRLSRHALEVPEVRKVLEENAAADAMPTLRGSAEGQRFLAEFEAYLDEYGQRGDLWGISYPTWAENPTPVIKMLKDYVSQTGGGPDEEQASLAAERERLLAETRERLAGYPQAVREEFEFLLKVARKGVVLSEDHGFWIDFNSTARVRRVIMEFGARFAEAGVIEGTDDVFHLNLEEMRETAKQLPNLDRRNLVARRRAELERFEGVQSPPALGTPPPGPPPDNPLNRTMMKFFGGPPQPSGEPGVLRGNPGSPGVVQGRARVLRSLSETDGLQEGEVLVAETTAPAWTPLFATAAAVVTDTGGVLSHCAVVAREYRIPAVVGTGAATGTIRSGQTIEVDGDAGTVRILSENGS</sequence>
<dbReference type="InterPro" id="IPR036637">
    <property type="entry name" value="Phosphohistidine_dom_sf"/>
</dbReference>
<protein>
    <submittedName>
        <fullName evidence="3">Phosphoenolpyruvate synthase</fullName>
        <ecNumber evidence="3">2.7.9.2</ecNumber>
    </submittedName>
</protein>
<feature type="region of interest" description="Disordered" evidence="1">
    <location>
        <begin position="412"/>
        <end position="431"/>
    </location>
</feature>
<accession>A0A6J4QKI5</accession>
<dbReference type="EC" id="2.7.9.2" evidence="3"/>
<evidence type="ECO:0000259" key="2">
    <source>
        <dbReference type="Pfam" id="PF00391"/>
    </source>
</evidence>
<evidence type="ECO:0000313" key="3">
    <source>
        <dbReference type="EMBL" id="CAA9442587.1"/>
    </source>
</evidence>